<comment type="caution">
    <text evidence="1">The sequence shown here is derived from an EMBL/GenBank/DDBJ whole genome shotgun (WGS) entry which is preliminary data.</text>
</comment>
<dbReference type="InterPro" id="IPR007995">
    <property type="entry name" value="DUF742"/>
</dbReference>
<gene>
    <name evidence="1" type="ORF">BIV57_04125</name>
</gene>
<dbReference type="EMBL" id="MLCF01000013">
    <property type="protein sequence ID" value="OIV38741.1"/>
    <property type="molecule type" value="Genomic_DNA"/>
</dbReference>
<dbReference type="Pfam" id="PF05331">
    <property type="entry name" value="DUF742"/>
    <property type="match status" value="1"/>
</dbReference>
<dbReference type="PANTHER" id="PTHR36221">
    <property type="entry name" value="DUF742 DOMAIN-CONTAINING PROTEIN"/>
    <property type="match status" value="1"/>
</dbReference>
<evidence type="ECO:0000313" key="2">
    <source>
        <dbReference type="Proteomes" id="UP000243342"/>
    </source>
</evidence>
<name>A0A1J7BJI0_9ACTN</name>
<sequence>MNPPRRDRDRGLVRPYVVTEGRSAPSRNHFDHVTLIIAQRDAPHALLSPEGRAVLQLCRPGALSVAEISAYLQLPMSVLRIVLADLMDSGHITSRAPSPALHPRNDRPLLEALLRGLRAL</sequence>
<reference evidence="1 2" key="1">
    <citation type="submission" date="2016-10" db="EMBL/GenBank/DDBJ databases">
        <title>Genome sequence of Streptomyces gilvigriseus MUSC 26.</title>
        <authorList>
            <person name="Lee L.-H."/>
            <person name="Ser H.-L."/>
        </authorList>
    </citation>
    <scope>NUCLEOTIDE SEQUENCE [LARGE SCALE GENOMIC DNA]</scope>
    <source>
        <strain evidence="1 2">MUSC 26</strain>
    </source>
</reference>
<dbReference type="OrthoDB" id="3534386at2"/>
<dbReference type="STRING" id="1428644.BIV57_04125"/>
<dbReference type="Proteomes" id="UP000243342">
    <property type="component" value="Unassembled WGS sequence"/>
</dbReference>
<dbReference type="InterPro" id="IPR036390">
    <property type="entry name" value="WH_DNA-bd_sf"/>
</dbReference>
<dbReference type="SUPFAM" id="SSF46785">
    <property type="entry name" value="Winged helix' DNA-binding domain"/>
    <property type="match status" value="1"/>
</dbReference>
<dbReference type="PANTHER" id="PTHR36221:SF1">
    <property type="entry name" value="DUF742 DOMAIN-CONTAINING PROTEIN"/>
    <property type="match status" value="1"/>
</dbReference>
<protein>
    <recommendedName>
        <fullName evidence="3">DUF742 domain-containing protein</fullName>
    </recommendedName>
</protein>
<organism evidence="1 2">
    <name type="scientific">Mangrovactinospora gilvigrisea</name>
    <dbReference type="NCBI Taxonomy" id="1428644"/>
    <lineage>
        <taxon>Bacteria</taxon>
        <taxon>Bacillati</taxon>
        <taxon>Actinomycetota</taxon>
        <taxon>Actinomycetes</taxon>
        <taxon>Kitasatosporales</taxon>
        <taxon>Streptomycetaceae</taxon>
        <taxon>Mangrovactinospora</taxon>
    </lineage>
</organism>
<evidence type="ECO:0008006" key="3">
    <source>
        <dbReference type="Google" id="ProtNLM"/>
    </source>
</evidence>
<accession>A0A1J7BJI0</accession>
<evidence type="ECO:0000313" key="1">
    <source>
        <dbReference type="EMBL" id="OIV38741.1"/>
    </source>
</evidence>
<keyword evidence="2" id="KW-1185">Reference proteome</keyword>
<dbReference type="RefSeq" id="WP_071655277.1">
    <property type="nucleotide sequence ID" value="NZ_MLCF01000013.1"/>
</dbReference>
<proteinExistence type="predicted"/>
<dbReference type="AlphaFoldDB" id="A0A1J7BJI0"/>